<organism evidence="2 3">
    <name type="scientific">Paramecium primaurelia</name>
    <dbReference type="NCBI Taxonomy" id="5886"/>
    <lineage>
        <taxon>Eukaryota</taxon>
        <taxon>Sar</taxon>
        <taxon>Alveolata</taxon>
        <taxon>Ciliophora</taxon>
        <taxon>Intramacronucleata</taxon>
        <taxon>Oligohymenophorea</taxon>
        <taxon>Peniculida</taxon>
        <taxon>Parameciidae</taxon>
        <taxon>Paramecium</taxon>
    </lineage>
</organism>
<dbReference type="AlphaFoldDB" id="A0A8S1QM37"/>
<evidence type="ECO:0000313" key="3">
    <source>
        <dbReference type="Proteomes" id="UP000688137"/>
    </source>
</evidence>
<evidence type="ECO:0000313" key="1">
    <source>
        <dbReference type="EMBL" id="CAD8117066.1"/>
    </source>
</evidence>
<reference evidence="2" key="1">
    <citation type="submission" date="2021-01" db="EMBL/GenBank/DDBJ databases">
        <authorList>
            <consortium name="Genoscope - CEA"/>
            <person name="William W."/>
        </authorList>
    </citation>
    <scope>NUCLEOTIDE SEQUENCE</scope>
</reference>
<dbReference type="Proteomes" id="UP000688137">
    <property type="component" value="Unassembled WGS sequence"/>
</dbReference>
<dbReference type="EMBL" id="CAJJDM010000196">
    <property type="protein sequence ID" value="CAD8117068.1"/>
    <property type="molecule type" value="Genomic_DNA"/>
</dbReference>
<gene>
    <name evidence="1" type="ORF">PPRIM_AZ9-3.1.T1870015</name>
    <name evidence="2" type="ORF">PPRIM_AZ9-3.1.T1870016</name>
</gene>
<keyword evidence="3" id="KW-1185">Reference proteome</keyword>
<protein>
    <submittedName>
        <fullName evidence="2">Uncharacterized protein</fullName>
    </submittedName>
</protein>
<name>A0A8S1QM37_PARPR</name>
<dbReference type="EMBL" id="CAJJDM010000196">
    <property type="protein sequence ID" value="CAD8117066.1"/>
    <property type="molecule type" value="Genomic_DNA"/>
</dbReference>
<accession>A0A8S1QM37</accession>
<proteinExistence type="predicted"/>
<evidence type="ECO:0000313" key="2">
    <source>
        <dbReference type="EMBL" id="CAD8117068.1"/>
    </source>
</evidence>
<comment type="caution">
    <text evidence="2">The sequence shown here is derived from an EMBL/GenBank/DDBJ whole genome shotgun (WGS) entry which is preliminary data.</text>
</comment>
<sequence>MPEPPQNVKEEDKHLDFLKDEEDTDQILIQTVPENQTIFRMPEIEDFLKSKLFNSSQDIRKLRIAQGKKQNWNYPLISFLIYWNKQKKFRQIKSKFSKKTSVIL</sequence>